<dbReference type="SMART" id="SM00335">
    <property type="entry name" value="ANX"/>
    <property type="match status" value="4"/>
</dbReference>
<dbReference type="AlphaFoldDB" id="A0A913XCT2"/>
<dbReference type="PROSITE" id="PS00223">
    <property type="entry name" value="ANNEXIN_1"/>
    <property type="match status" value="2"/>
</dbReference>
<dbReference type="InterPro" id="IPR037104">
    <property type="entry name" value="Annexin_sf"/>
</dbReference>
<protein>
    <recommendedName>
        <fullName evidence="6">Annexin</fullName>
    </recommendedName>
</protein>
<dbReference type="FunFam" id="1.10.220.10:FF:000003">
    <property type="entry name" value="Annexin"/>
    <property type="match status" value="1"/>
</dbReference>
<feature type="region of interest" description="Disordered" evidence="7">
    <location>
        <begin position="147"/>
        <end position="187"/>
    </location>
</feature>
<dbReference type="GO" id="GO:0005737">
    <property type="term" value="C:cytoplasm"/>
    <property type="evidence" value="ECO:0007669"/>
    <property type="project" value="TreeGrafter"/>
</dbReference>
<accession>A0A913XCT2</accession>
<evidence type="ECO:0000256" key="5">
    <source>
        <dbReference type="ARBA" id="ARBA00023302"/>
    </source>
</evidence>
<keyword evidence="9" id="KW-1185">Reference proteome</keyword>
<dbReference type="RefSeq" id="XP_020902679.1">
    <property type="nucleotide sequence ID" value="XM_021047020.2"/>
</dbReference>
<dbReference type="EnsemblMetazoa" id="XM_021047020.2">
    <property type="protein sequence ID" value="XP_020902679.1"/>
    <property type="gene ID" value="LOC110241178"/>
</dbReference>
<dbReference type="InterPro" id="IPR001464">
    <property type="entry name" value="Annexin"/>
</dbReference>
<evidence type="ECO:0000313" key="9">
    <source>
        <dbReference type="Proteomes" id="UP000887567"/>
    </source>
</evidence>
<dbReference type="InterPro" id="IPR018502">
    <property type="entry name" value="Annexin_repeat"/>
</dbReference>
<dbReference type="Proteomes" id="UP000887567">
    <property type="component" value="Unplaced"/>
</dbReference>
<keyword evidence="2 6" id="KW-0677">Repeat</keyword>
<dbReference type="FunFam" id="1.10.220.10:FF:000001">
    <property type="entry name" value="Annexin"/>
    <property type="match status" value="1"/>
</dbReference>
<dbReference type="InterPro" id="IPR018252">
    <property type="entry name" value="Annexin_repeat_CS"/>
</dbReference>
<dbReference type="Gene3D" id="1.10.220.10">
    <property type="entry name" value="Annexin"/>
    <property type="match status" value="4"/>
</dbReference>
<evidence type="ECO:0000256" key="1">
    <source>
        <dbReference type="ARBA" id="ARBA00007831"/>
    </source>
</evidence>
<evidence type="ECO:0000256" key="4">
    <source>
        <dbReference type="ARBA" id="ARBA00023216"/>
    </source>
</evidence>
<comment type="similarity">
    <text evidence="1 6">Belongs to the annexin family.</text>
</comment>
<dbReference type="OrthoDB" id="5983647at2759"/>
<dbReference type="KEGG" id="epa:110241178"/>
<evidence type="ECO:0000256" key="6">
    <source>
        <dbReference type="RuleBase" id="RU003540"/>
    </source>
</evidence>
<organism evidence="8 9">
    <name type="scientific">Exaiptasia diaphana</name>
    <name type="common">Tropical sea anemone</name>
    <name type="synonym">Aiptasia pulchella</name>
    <dbReference type="NCBI Taxonomy" id="2652724"/>
    <lineage>
        <taxon>Eukaryota</taxon>
        <taxon>Metazoa</taxon>
        <taxon>Cnidaria</taxon>
        <taxon>Anthozoa</taxon>
        <taxon>Hexacorallia</taxon>
        <taxon>Actiniaria</taxon>
        <taxon>Aiptasiidae</taxon>
        <taxon>Exaiptasia</taxon>
    </lineage>
</organism>
<dbReference type="FunFam" id="1.10.220.10:FF:000004">
    <property type="entry name" value="Annexin"/>
    <property type="match status" value="1"/>
</dbReference>
<dbReference type="GO" id="GO:0005509">
    <property type="term" value="F:calcium ion binding"/>
    <property type="evidence" value="ECO:0007669"/>
    <property type="project" value="InterPro"/>
</dbReference>
<dbReference type="Pfam" id="PF00191">
    <property type="entry name" value="Annexin"/>
    <property type="match status" value="4"/>
</dbReference>
<keyword evidence="3 6" id="KW-0106">Calcium</keyword>
<dbReference type="GO" id="GO:0005634">
    <property type="term" value="C:nucleus"/>
    <property type="evidence" value="ECO:0007669"/>
    <property type="project" value="TreeGrafter"/>
</dbReference>
<evidence type="ECO:0000256" key="7">
    <source>
        <dbReference type="SAM" id="MobiDB-lite"/>
    </source>
</evidence>
<dbReference type="PANTHER" id="PTHR10502">
    <property type="entry name" value="ANNEXIN"/>
    <property type="match status" value="1"/>
</dbReference>
<dbReference type="EnsemblMetazoa" id="XM_021047019.2">
    <property type="protein sequence ID" value="XP_020902678.1"/>
    <property type="gene ID" value="LOC110241178"/>
</dbReference>
<dbReference type="SUPFAM" id="SSF47874">
    <property type="entry name" value="Annexin"/>
    <property type="match status" value="1"/>
</dbReference>
<proteinExistence type="inferred from homology"/>
<dbReference type="GO" id="GO:0005544">
    <property type="term" value="F:calcium-dependent phospholipid binding"/>
    <property type="evidence" value="ECO:0007669"/>
    <property type="project" value="UniProtKB-KW"/>
</dbReference>
<dbReference type="PANTHER" id="PTHR10502:SF102">
    <property type="entry name" value="ANNEXIN B11"/>
    <property type="match status" value="1"/>
</dbReference>
<keyword evidence="5 6" id="KW-0111">Calcium/phospholipid-binding</keyword>
<feature type="compositionally biased region" description="Low complexity" evidence="7">
    <location>
        <begin position="158"/>
        <end position="175"/>
    </location>
</feature>
<reference evidence="8" key="1">
    <citation type="submission" date="2022-11" db="UniProtKB">
        <authorList>
            <consortium name="EnsemblMetazoa"/>
        </authorList>
    </citation>
    <scope>IDENTIFICATION</scope>
</reference>
<keyword evidence="4 6" id="KW-0041">Annexin</keyword>
<name>A0A913XCT2_EXADI</name>
<feature type="compositionally biased region" description="Low complexity" evidence="7">
    <location>
        <begin position="11"/>
        <end position="22"/>
    </location>
</feature>
<sequence length="494" mass="53703">MSYPPPGGYGMPQPGGHPYPMGGAPPPLGFDNVAQPNAPYPGGGMPMPAPAPAPYGGPPAAGFPVPGGAPPYSGFGAPPQPMVPPPQPSHGYYQPHHQPAPMPNPSLSFQGAAMATAAFPGHYKAQQGPPMPQPAASSNVSYQQHISYSSQTTVASAPPQTMASSTSQQAPTTTTKPRGRASVVPYSPFDGKKDADVLRKAMKGLGCDSKAIMYLLCTRTNSQRQRIALEYKTMHGRDLIKDLKSELGGHFEDVVIALMTPPEEYDAGLLRKAIKGLGTDEAMLIEILSTRTNAEIIAIKNAYKRLFDRDLEVDISKDTSGHFKKFLISLAQAYRDETDQVDIAKAKQNAEELYKAGEARWGTDESKFNSILASRSYAQLRATFDEYAKICKYDIEESIKREMSGDLKDAMVSVVRVVRNAPAFFAHKLHRSMKGLGTDDSKLIRVIVTRSEIDILDIRDEFARQYGTPLGQFIADDTRGNYKKILLQLIGEKC</sequence>
<dbReference type="OMA" id="DENQGVN"/>
<dbReference type="GO" id="GO:0005886">
    <property type="term" value="C:plasma membrane"/>
    <property type="evidence" value="ECO:0007669"/>
    <property type="project" value="TreeGrafter"/>
</dbReference>
<feature type="region of interest" description="Disordered" evidence="7">
    <location>
        <begin position="1"/>
        <end position="41"/>
    </location>
</feature>
<evidence type="ECO:0000256" key="2">
    <source>
        <dbReference type="ARBA" id="ARBA00022737"/>
    </source>
</evidence>
<evidence type="ECO:0000256" key="3">
    <source>
        <dbReference type="ARBA" id="ARBA00022837"/>
    </source>
</evidence>
<dbReference type="GO" id="GO:0012506">
    <property type="term" value="C:vesicle membrane"/>
    <property type="evidence" value="ECO:0007669"/>
    <property type="project" value="TreeGrafter"/>
</dbReference>
<dbReference type="GO" id="GO:0001786">
    <property type="term" value="F:phosphatidylserine binding"/>
    <property type="evidence" value="ECO:0007669"/>
    <property type="project" value="TreeGrafter"/>
</dbReference>
<dbReference type="PRINTS" id="PR00196">
    <property type="entry name" value="ANNEXIN"/>
</dbReference>
<evidence type="ECO:0000313" key="8">
    <source>
        <dbReference type="EnsemblMetazoa" id="XP_020902678.1"/>
    </source>
</evidence>
<comment type="domain">
    <text evidence="6">A pair of annexin repeats may form one binding site for calcium and phospholipid.</text>
</comment>
<dbReference type="PROSITE" id="PS51897">
    <property type="entry name" value="ANNEXIN_2"/>
    <property type="match status" value="4"/>
</dbReference>
<dbReference type="FunFam" id="1.10.220.10:FF:000002">
    <property type="entry name" value="Annexin"/>
    <property type="match status" value="1"/>
</dbReference>
<dbReference type="GeneID" id="110241178"/>
<dbReference type="RefSeq" id="XP_020902678.1">
    <property type="nucleotide sequence ID" value="XM_021047019.2"/>
</dbReference>